<proteinExistence type="predicted"/>
<protein>
    <submittedName>
        <fullName evidence="1">Uncharacterized protein</fullName>
    </submittedName>
</protein>
<organism evidence="1 2">
    <name type="scientific">Fraserbacteria sp. (strain RBG_16_55_9)</name>
    <dbReference type="NCBI Taxonomy" id="1817864"/>
    <lineage>
        <taxon>Bacteria</taxon>
        <taxon>Candidatus Fraseribacteriota</taxon>
    </lineage>
</organism>
<reference evidence="1 2" key="1">
    <citation type="journal article" date="2016" name="Nat. Commun.">
        <title>Thousands of microbial genomes shed light on interconnected biogeochemical processes in an aquifer system.</title>
        <authorList>
            <person name="Anantharaman K."/>
            <person name="Brown C.T."/>
            <person name="Hug L.A."/>
            <person name="Sharon I."/>
            <person name="Castelle C.J."/>
            <person name="Probst A.J."/>
            <person name="Thomas B.C."/>
            <person name="Singh A."/>
            <person name="Wilkins M.J."/>
            <person name="Karaoz U."/>
            <person name="Brodie E.L."/>
            <person name="Williams K.H."/>
            <person name="Hubbard S.S."/>
            <person name="Banfield J.F."/>
        </authorList>
    </citation>
    <scope>NUCLEOTIDE SEQUENCE [LARGE SCALE GENOMIC DNA]</scope>
    <source>
        <strain evidence="2">RBG_16_55_9</strain>
    </source>
</reference>
<evidence type="ECO:0000313" key="2">
    <source>
        <dbReference type="Proteomes" id="UP000179157"/>
    </source>
</evidence>
<evidence type="ECO:0000313" key="1">
    <source>
        <dbReference type="EMBL" id="OGF57083.1"/>
    </source>
</evidence>
<sequence>MKHVRLAVSGVGLLALVWIAWQVLFPGLVGGGASANLQELRAVNIVVEALSPDAEREQITRGLLEDQVLVALRSKTPNLRFDSGVLPYLYINLTLMSSDLGYTGNLYVELHRPVEILVGVHRFGQKPSRRLPAVVSVWDSGVTIRGPKGEAADHVRRGLDRMMEQFLADYFRANP</sequence>
<name>A0A1F5V0Y7_FRAXR</name>
<gene>
    <name evidence="1" type="ORF">A2Z21_05020</name>
</gene>
<dbReference type="EMBL" id="MFGX01000019">
    <property type="protein sequence ID" value="OGF57083.1"/>
    <property type="molecule type" value="Genomic_DNA"/>
</dbReference>
<comment type="caution">
    <text evidence="1">The sequence shown here is derived from an EMBL/GenBank/DDBJ whole genome shotgun (WGS) entry which is preliminary data.</text>
</comment>
<accession>A0A1F5V0Y7</accession>
<dbReference type="AlphaFoldDB" id="A0A1F5V0Y7"/>
<dbReference type="Proteomes" id="UP000179157">
    <property type="component" value="Unassembled WGS sequence"/>
</dbReference>